<evidence type="ECO:0000313" key="2">
    <source>
        <dbReference type="EMBL" id="MDO6454994.1"/>
    </source>
</evidence>
<dbReference type="PANTHER" id="PTHR12110">
    <property type="entry name" value="HYDROXYPYRUVATE ISOMERASE"/>
    <property type="match status" value="1"/>
</dbReference>
<dbReference type="PANTHER" id="PTHR12110:SF21">
    <property type="entry name" value="XYLOSE ISOMERASE-LIKE TIM BARREL DOMAIN-CONTAINING PROTEIN"/>
    <property type="match status" value="1"/>
</dbReference>
<protein>
    <submittedName>
        <fullName evidence="2">Sugar phosphate isomerase/epimerase</fullName>
    </submittedName>
</protein>
<organism evidence="2 3">
    <name type="scientific">Neptunomonas phycophila</name>
    <dbReference type="NCBI Taxonomy" id="1572645"/>
    <lineage>
        <taxon>Bacteria</taxon>
        <taxon>Pseudomonadati</taxon>
        <taxon>Pseudomonadota</taxon>
        <taxon>Gammaproteobacteria</taxon>
        <taxon>Oceanospirillales</taxon>
        <taxon>Oceanospirillaceae</taxon>
        <taxon>Neptunomonas</taxon>
    </lineage>
</organism>
<dbReference type="InterPro" id="IPR050312">
    <property type="entry name" value="IolE/XylAMocC-like"/>
</dbReference>
<dbReference type="InterPro" id="IPR036237">
    <property type="entry name" value="Xyl_isomerase-like_sf"/>
</dbReference>
<accession>A0AAW7XL22</accession>
<dbReference type="RefSeq" id="WP_290036310.1">
    <property type="nucleotide sequence ID" value="NZ_JAUOPG010000011.1"/>
</dbReference>
<evidence type="ECO:0000313" key="3">
    <source>
        <dbReference type="Proteomes" id="UP001169862"/>
    </source>
</evidence>
<dbReference type="SUPFAM" id="SSF51658">
    <property type="entry name" value="Xylose isomerase-like"/>
    <property type="match status" value="1"/>
</dbReference>
<dbReference type="GO" id="GO:0016853">
    <property type="term" value="F:isomerase activity"/>
    <property type="evidence" value="ECO:0007669"/>
    <property type="project" value="UniProtKB-KW"/>
</dbReference>
<keyword evidence="2" id="KW-0413">Isomerase</keyword>
<sequence>MSVPTQNIAVSLTGLTGDFGDRLSVIKAAGFDRIELDAVELSKQGDLRLAESLLLESGLKLSAYKEFKDFTGHKGHVIRYKMQLAQANLKMMAALGCNLLVVTPSARNRTDNDDEIIAQLRALSTLAMLRGIKVGYRPLPWSDHAYDYESAYRLVEQAGNANLGLVVDSFHNLTDLNIDELFTQVPGDKVFLIRLSDFAMSTLYTLEDKIEVDHHQRLFPGEGGHSSDLTTLLRNCQTAGYQGDLVLSANDDRYRFSSLETVIAKARQSRDWVLSKLN</sequence>
<dbReference type="EMBL" id="JAUOPG010000011">
    <property type="protein sequence ID" value="MDO6454994.1"/>
    <property type="molecule type" value="Genomic_DNA"/>
</dbReference>
<gene>
    <name evidence="2" type="ORF">Q4490_15595</name>
</gene>
<dbReference type="AlphaFoldDB" id="A0AAW7XL22"/>
<feature type="domain" description="Xylose isomerase-like TIM barrel" evidence="1">
    <location>
        <begin position="25"/>
        <end position="269"/>
    </location>
</feature>
<reference evidence="2" key="1">
    <citation type="submission" date="2023-07" db="EMBL/GenBank/DDBJ databases">
        <title>Genome content predicts the carbon catabolic preferences of heterotrophic bacteria.</title>
        <authorList>
            <person name="Gralka M."/>
        </authorList>
    </citation>
    <scope>NUCLEOTIDE SEQUENCE</scope>
    <source>
        <strain evidence="2">I2M16</strain>
    </source>
</reference>
<dbReference type="InterPro" id="IPR013022">
    <property type="entry name" value="Xyl_isomerase-like_TIM-brl"/>
</dbReference>
<dbReference type="Proteomes" id="UP001169862">
    <property type="component" value="Unassembled WGS sequence"/>
</dbReference>
<dbReference type="Gene3D" id="3.20.20.150">
    <property type="entry name" value="Divalent-metal-dependent TIM barrel enzymes"/>
    <property type="match status" value="1"/>
</dbReference>
<proteinExistence type="predicted"/>
<name>A0AAW7XL22_9GAMM</name>
<evidence type="ECO:0000259" key="1">
    <source>
        <dbReference type="Pfam" id="PF01261"/>
    </source>
</evidence>
<dbReference type="Pfam" id="PF01261">
    <property type="entry name" value="AP_endonuc_2"/>
    <property type="match status" value="1"/>
</dbReference>
<comment type="caution">
    <text evidence="2">The sequence shown here is derived from an EMBL/GenBank/DDBJ whole genome shotgun (WGS) entry which is preliminary data.</text>
</comment>